<dbReference type="AlphaFoldDB" id="A0A0J1GLW6"/>
<protein>
    <recommendedName>
        <fullName evidence="4">Type IV fimbrial biogenesis protein FimT</fullName>
    </recommendedName>
</protein>
<dbReference type="Proteomes" id="UP000036426">
    <property type="component" value="Unassembled WGS sequence"/>
</dbReference>
<dbReference type="PATRIC" id="fig|754436.4.peg.2265"/>
<evidence type="ECO:0000313" key="3">
    <source>
        <dbReference type="Proteomes" id="UP000036426"/>
    </source>
</evidence>
<dbReference type="PROSITE" id="PS00409">
    <property type="entry name" value="PROKAR_NTER_METHYL"/>
    <property type="match status" value="1"/>
</dbReference>
<name>A0A0J1GLW6_9GAMM</name>
<dbReference type="EMBL" id="LDOV01000020">
    <property type="protein sequence ID" value="KLV00693.1"/>
    <property type="molecule type" value="Genomic_DNA"/>
</dbReference>
<sequence>MAREMLCRLHLRRGIHRKAGGFTLLEMLITITLMATIIAVAAPSFSSYIDSNKVKQLATEMEWVLVQAKSEAVMRNTKLKVHFVRDDTNETVYQTDGAWVLAVTDEAATVNSIASAKAAAIALVDGKDFKHVAIKSSSTFVEQTIDPVRATTNKLGNFSFYKESGKDLKVIMSQRTGRIRTCGISGDYYNYERCS</sequence>
<dbReference type="Pfam" id="PF07963">
    <property type="entry name" value="N_methyl"/>
    <property type="match status" value="1"/>
</dbReference>
<evidence type="ECO:0000256" key="1">
    <source>
        <dbReference type="SAM" id="Phobius"/>
    </source>
</evidence>
<evidence type="ECO:0000313" key="2">
    <source>
        <dbReference type="EMBL" id="KLV00693.1"/>
    </source>
</evidence>
<comment type="caution">
    <text evidence="2">The sequence shown here is derived from an EMBL/GenBank/DDBJ whole genome shotgun (WGS) entry which is preliminary data.</text>
</comment>
<dbReference type="PIRSF" id="PIRSF024622">
    <property type="entry name" value="Tfp_FimT"/>
    <property type="match status" value="1"/>
</dbReference>
<dbReference type="OrthoDB" id="5871678at2"/>
<feature type="transmembrane region" description="Helical" evidence="1">
    <location>
        <begin position="21"/>
        <end position="42"/>
    </location>
</feature>
<reference evidence="2 3" key="1">
    <citation type="submission" date="2015-05" db="EMBL/GenBank/DDBJ databases">
        <title>Photobacterium galathea sp. nov.</title>
        <authorList>
            <person name="Machado H."/>
            <person name="Gram L."/>
        </authorList>
    </citation>
    <scope>NUCLEOTIDE SEQUENCE [LARGE SCALE GENOMIC DNA]</scope>
    <source>
        <strain evidence="2 3">DSM 25995</strain>
    </source>
</reference>
<organism evidence="2 3">
    <name type="scientific">Photobacterium aphoticum</name>
    <dbReference type="NCBI Taxonomy" id="754436"/>
    <lineage>
        <taxon>Bacteria</taxon>
        <taxon>Pseudomonadati</taxon>
        <taxon>Pseudomonadota</taxon>
        <taxon>Gammaproteobacteria</taxon>
        <taxon>Vibrionales</taxon>
        <taxon>Vibrionaceae</taxon>
        <taxon>Photobacterium</taxon>
    </lineage>
</organism>
<keyword evidence="1" id="KW-0472">Membrane</keyword>
<dbReference type="RefSeq" id="WP_047874397.1">
    <property type="nucleotide sequence ID" value="NZ_BMYC01000010.1"/>
</dbReference>
<keyword evidence="1" id="KW-1133">Transmembrane helix</keyword>
<dbReference type="NCBIfam" id="TIGR02532">
    <property type="entry name" value="IV_pilin_GFxxxE"/>
    <property type="match status" value="1"/>
</dbReference>
<dbReference type="InterPro" id="IPR012902">
    <property type="entry name" value="N_methyl_site"/>
</dbReference>
<dbReference type="InterPro" id="IPR016824">
    <property type="entry name" value="Tfp-pilus_assembly_FimT"/>
</dbReference>
<keyword evidence="3" id="KW-1185">Reference proteome</keyword>
<dbReference type="Gene3D" id="3.30.700.10">
    <property type="entry name" value="Glycoprotein, Type 4 Pilin"/>
    <property type="match status" value="1"/>
</dbReference>
<gene>
    <name evidence="2" type="ORF">ABT58_10670</name>
</gene>
<evidence type="ECO:0008006" key="4">
    <source>
        <dbReference type="Google" id="ProtNLM"/>
    </source>
</evidence>
<proteinExistence type="predicted"/>
<dbReference type="InterPro" id="IPR045584">
    <property type="entry name" value="Pilin-like"/>
</dbReference>
<accession>A0A0J1GLW6</accession>
<dbReference type="SUPFAM" id="SSF54523">
    <property type="entry name" value="Pili subunits"/>
    <property type="match status" value="1"/>
</dbReference>
<keyword evidence="1" id="KW-0812">Transmembrane</keyword>